<gene>
    <name evidence="9" type="ORF">E6C51_13325</name>
</gene>
<dbReference type="AlphaFoldDB" id="A0A4S3ZUE1"/>
<comment type="caution">
    <text evidence="9">The sequence shown here is derived from an EMBL/GenBank/DDBJ whole genome shotgun (WGS) entry which is preliminary data.</text>
</comment>
<proteinExistence type="inferred from homology"/>
<dbReference type="PANTHER" id="PTHR35093">
    <property type="entry name" value="OUTER MEMBRANE PROTEIN NMB0088-RELATED"/>
    <property type="match status" value="1"/>
</dbReference>
<evidence type="ECO:0000256" key="8">
    <source>
        <dbReference type="SAM" id="SignalP"/>
    </source>
</evidence>
<evidence type="ECO:0000256" key="1">
    <source>
        <dbReference type="ARBA" id="ARBA00004571"/>
    </source>
</evidence>
<name>A0A4S3ZUE1_9HYPH</name>
<evidence type="ECO:0000256" key="3">
    <source>
        <dbReference type="ARBA" id="ARBA00022452"/>
    </source>
</evidence>
<keyword evidence="10" id="KW-1185">Reference proteome</keyword>
<evidence type="ECO:0000313" key="9">
    <source>
        <dbReference type="EMBL" id="THF49345.1"/>
    </source>
</evidence>
<evidence type="ECO:0000256" key="4">
    <source>
        <dbReference type="ARBA" id="ARBA00022692"/>
    </source>
</evidence>
<feature type="chain" id="PRO_5020181889" evidence="8">
    <location>
        <begin position="29"/>
        <end position="391"/>
    </location>
</feature>
<keyword evidence="4" id="KW-0812">Transmembrane</keyword>
<evidence type="ECO:0000313" key="10">
    <source>
        <dbReference type="Proteomes" id="UP000310754"/>
    </source>
</evidence>
<dbReference type="SUPFAM" id="SSF56935">
    <property type="entry name" value="Porins"/>
    <property type="match status" value="1"/>
</dbReference>
<accession>A0A4S3ZUE1</accession>
<dbReference type="EMBL" id="SSOA01000006">
    <property type="protein sequence ID" value="THF49345.1"/>
    <property type="molecule type" value="Genomic_DNA"/>
</dbReference>
<protein>
    <submittedName>
        <fullName evidence="9">Long-chain fatty acid transporter</fullName>
    </submittedName>
</protein>
<dbReference type="Gene3D" id="2.40.160.60">
    <property type="entry name" value="Outer membrane protein transport protein (OMPP1/FadL/TodX)"/>
    <property type="match status" value="1"/>
</dbReference>
<keyword evidence="5 8" id="KW-0732">Signal</keyword>
<keyword evidence="3" id="KW-1134">Transmembrane beta strand</keyword>
<dbReference type="Pfam" id="PF03349">
    <property type="entry name" value="Toluene_X"/>
    <property type="match status" value="1"/>
</dbReference>
<dbReference type="Proteomes" id="UP000310754">
    <property type="component" value="Unassembled WGS sequence"/>
</dbReference>
<reference evidence="9 10" key="1">
    <citation type="submission" date="2019-04" db="EMBL/GenBank/DDBJ databases">
        <title>Rhizobium terrae sp. nov., isolated from a paddy soil.</title>
        <authorList>
            <person name="Lin S.-Y."/>
            <person name="Hameed A."/>
            <person name="Huang H.-I."/>
            <person name="Young C.-C."/>
        </authorList>
    </citation>
    <scope>NUCLEOTIDE SEQUENCE [LARGE SCALE GENOMIC DNA]</scope>
    <source>
        <strain evidence="9 10">CC-HIH110</strain>
    </source>
</reference>
<evidence type="ECO:0000256" key="6">
    <source>
        <dbReference type="ARBA" id="ARBA00023136"/>
    </source>
</evidence>
<evidence type="ECO:0000256" key="7">
    <source>
        <dbReference type="ARBA" id="ARBA00023237"/>
    </source>
</evidence>
<dbReference type="GO" id="GO:0009279">
    <property type="term" value="C:cell outer membrane"/>
    <property type="evidence" value="ECO:0007669"/>
    <property type="project" value="UniProtKB-SubCell"/>
</dbReference>
<keyword evidence="7" id="KW-0998">Cell outer membrane</keyword>
<dbReference type="PANTHER" id="PTHR35093:SF8">
    <property type="entry name" value="OUTER MEMBRANE PROTEIN NMB0088-RELATED"/>
    <property type="match status" value="1"/>
</dbReference>
<comment type="similarity">
    <text evidence="2">Belongs to the OmpP1/FadL family.</text>
</comment>
<keyword evidence="6" id="KW-0472">Membrane</keyword>
<dbReference type="GO" id="GO:0015483">
    <property type="term" value="F:long-chain fatty acid transporting porin activity"/>
    <property type="evidence" value="ECO:0007669"/>
    <property type="project" value="TreeGrafter"/>
</dbReference>
<comment type="subcellular location">
    <subcellularLocation>
        <location evidence="1">Cell outer membrane</location>
        <topology evidence="1">Multi-pass membrane protein</topology>
    </subcellularLocation>
</comment>
<organism evidence="9 10">
    <name type="scientific">Allorhizobium terrae</name>
    <dbReference type="NCBI Taxonomy" id="1848972"/>
    <lineage>
        <taxon>Bacteria</taxon>
        <taxon>Pseudomonadati</taxon>
        <taxon>Pseudomonadota</taxon>
        <taxon>Alphaproteobacteria</taxon>
        <taxon>Hyphomicrobiales</taxon>
        <taxon>Rhizobiaceae</taxon>
        <taxon>Rhizobium/Agrobacterium group</taxon>
        <taxon>Allorhizobium</taxon>
    </lineage>
</organism>
<evidence type="ECO:0000256" key="5">
    <source>
        <dbReference type="ARBA" id="ARBA00022729"/>
    </source>
</evidence>
<evidence type="ECO:0000256" key="2">
    <source>
        <dbReference type="ARBA" id="ARBA00008163"/>
    </source>
</evidence>
<sequence length="391" mass="41694">MKFRMARRTGAFLLLAGMTTAYSIPAMAGGFSRGEANTDILFDDARFSTESSLVYVSPNRSYSKLLGQSVHDGDYSQSFTIPNIAFAARLTDNLSCAFTYTKPFGGAGTYSQAAQNAEGVTAAANGNPLPNPTSHMELSSDEYGGTCDVHVAAGPGRLHFIGGMFIESFSYREDTLIGSVRLRDNGEFGYRAGLAYDIPEYAFRVQLLYRSEVKHEGNGTFTASDVGTSLGIPNTLPAFGKGTLPQSIKLAAQTGVAPGWLVYGSAAWTEWSVLPNFNYTVTDLGTARKVFNYKNGYTLQLGVGHDFTDKISGSTDITWDQGVGTGADITTDTWTLGAGLQYKANVGTFGLGAAISYLTAGKQRVSQGATFDADAKGDWAVAAAVSYKLKF</sequence>
<dbReference type="InterPro" id="IPR005017">
    <property type="entry name" value="OMPP1/FadL/TodX"/>
</dbReference>
<feature type="signal peptide" evidence="8">
    <location>
        <begin position="1"/>
        <end position="28"/>
    </location>
</feature>